<gene>
    <name evidence="1" type="ORF">OM418_00290</name>
</gene>
<keyword evidence="2" id="KW-1185">Reference proteome</keyword>
<proteinExistence type="predicted"/>
<dbReference type="Proteomes" id="UP001219309">
    <property type="component" value="Chromosome"/>
</dbReference>
<protein>
    <recommendedName>
        <fullName evidence="3">Lytic transglycosylase</fullName>
    </recommendedName>
</protein>
<dbReference type="RefSeq" id="WP_262780910.1">
    <property type="nucleotide sequence ID" value="NZ_CP110533.1"/>
</dbReference>
<accession>A0ABY8E0L3</accession>
<sequence length="158" mass="18522">MSQNVYYCKTWSVGYKEPIDLWMEKKAYKKHEAGDAYTVLIGSDSTPSCFINIMRNSGWVSVSFLDEHLREYLLYNFQMLGVETLFLSMAVYREYDGDTDIVINGTTYHFKEDGHTIIIEDNFSENTSERSETYSDVVGNYDRFPEFGKYDSLIRKER</sequence>
<dbReference type="EMBL" id="CP110533">
    <property type="protein sequence ID" value="WFC82717.1"/>
    <property type="molecule type" value="Genomic_DNA"/>
</dbReference>
<organism evidence="1 2">
    <name type="scientific">Enterobacter quasiroggenkampii</name>
    <dbReference type="NCBI Taxonomy" id="2497436"/>
    <lineage>
        <taxon>Bacteria</taxon>
        <taxon>Pseudomonadati</taxon>
        <taxon>Pseudomonadota</taxon>
        <taxon>Gammaproteobacteria</taxon>
        <taxon>Enterobacterales</taxon>
        <taxon>Enterobacteriaceae</taxon>
        <taxon>Enterobacter</taxon>
    </lineage>
</organism>
<evidence type="ECO:0000313" key="1">
    <source>
        <dbReference type="EMBL" id="WFC82717.1"/>
    </source>
</evidence>
<reference evidence="1 2" key="1">
    <citation type="submission" date="2022-10" db="EMBL/GenBank/DDBJ databases">
        <title>Dissemination of Carbapenem-producing Enterobacteriaceae in the natural water sources, Central Thailand.</title>
        <authorList>
            <person name="Songsaeng W."/>
            <person name="Prapasarakul N."/>
            <person name="Am-In N."/>
            <person name="Wongsurawat T."/>
            <person name="Sirichokchatchawan W."/>
        </authorList>
    </citation>
    <scope>NUCLEOTIDE SEQUENCE [LARGE SCALE GENOMIC DNA]</scope>
    <source>
        <strain evidence="1 2">WS12-3</strain>
    </source>
</reference>
<evidence type="ECO:0000313" key="2">
    <source>
        <dbReference type="Proteomes" id="UP001219309"/>
    </source>
</evidence>
<evidence type="ECO:0008006" key="3">
    <source>
        <dbReference type="Google" id="ProtNLM"/>
    </source>
</evidence>
<name>A0ABY8E0L3_9ENTR</name>